<keyword evidence="5" id="KW-0539">Nucleus</keyword>
<evidence type="ECO:0008006" key="9">
    <source>
        <dbReference type="Google" id="ProtNLM"/>
    </source>
</evidence>
<dbReference type="VEuPathDB" id="FungiDB:CC77DRAFT_1000094"/>
<evidence type="ECO:0000256" key="4">
    <source>
        <dbReference type="ARBA" id="ARBA00023163"/>
    </source>
</evidence>
<gene>
    <name evidence="7" type="ORF">CC77DRAFT_1000094</name>
</gene>
<evidence type="ECO:0000313" key="7">
    <source>
        <dbReference type="EMBL" id="OAG14941.1"/>
    </source>
</evidence>
<name>A0A177D6I1_ALTAL</name>
<dbReference type="GO" id="GO:0000981">
    <property type="term" value="F:DNA-binding transcription factor activity, RNA polymerase II-specific"/>
    <property type="evidence" value="ECO:0007669"/>
    <property type="project" value="InterPro"/>
</dbReference>
<dbReference type="GO" id="GO:0008270">
    <property type="term" value="F:zinc ion binding"/>
    <property type="evidence" value="ECO:0007669"/>
    <property type="project" value="InterPro"/>
</dbReference>
<feature type="region of interest" description="Disordered" evidence="6">
    <location>
        <begin position="41"/>
        <end position="73"/>
    </location>
</feature>
<keyword evidence="8" id="KW-1185">Reference proteome</keyword>
<keyword evidence="1" id="KW-0862">Zinc</keyword>
<sequence length="597" mass="66621">MEIVWQSGEKVPKKRTTAACLTCRARKKRCYHLEDRGIRRKEQTHRAEKRVQRPYQGTDTSESTPSPGRVSEYNPESVLTALSEDAEPGINTLAQTPHLVASRPTPQAIVPSPSVACEPRRRLAWYKQHKIRAAPPHLSESYRKYLQEEGAFTALPKTTTDALLSLYNSTLDDLVPIADGPAVFRHHSNGNASIYLVRAICLVVCKTEHAVPFLRLTESGPLLEPLGFASKLLAGLDAAIKADLEPDRIIKIQILALMHLHNDGLAGVDRASNYLSQAICEAWSMCIHLKIPGNPDDTECKYLWWSLRNFDRLGKPIMAAAPFFIDDADIGVERILPSKDSYRSQIMTVALRLGDLMTIATKAYKASSTTMVDGCWEFPTLPEVMGGSSFDEFHMSHQAYLETWYHVAAMLSCRYNGPGTVQYTRRLKSADRVLAIVSREGCEGLPPLPLVPYAMSMSTTVIYRALHDGARDMIAAREDLQRCCNALDCLSQRWTSVRGVAKLAKRLHRLISDGTLRGLQVAHRPTSGTTTVSKLPTSANMSAITDQVGDLYSDEALQRQLSEIWPSFDASYSQMDWAFHDYGFDMEFPSPFDDFPV</sequence>
<dbReference type="InterPro" id="IPR052073">
    <property type="entry name" value="Amide_Lactam_Regulators"/>
</dbReference>
<dbReference type="InterPro" id="IPR001138">
    <property type="entry name" value="Zn2Cys6_DnaBD"/>
</dbReference>
<dbReference type="RefSeq" id="XP_018380362.1">
    <property type="nucleotide sequence ID" value="XM_018523115.1"/>
</dbReference>
<evidence type="ECO:0000256" key="3">
    <source>
        <dbReference type="ARBA" id="ARBA00023125"/>
    </source>
</evidence>
<dbReference type="OMA" id="YLVRAIC"/>
<proteinExistence type="predicted"/>
<organism evidence="7 8">
    <name type="scientific">Alternaria alternata</name>
    <name type="common">Alternaria rot fungus</name>
    <name type="synonym">Torula alternata</name>
    <dbReference type="NCBI Taxonomy" id="5599"/>
    <lineage>
        <taxon>Eukaryota</taxon>
        <taxon>Fungi</taxon>
        <taxon>Dikarya</taxon>
        <taxon>Ascomycota</taxon>
        <taxon>Pezizomycotina</taxon>
        <taxon>Dothideomycetes</taxon>
        <taxon>Pleosporomycetidae</taxon>
        <taxon>Pleosporales</taxon>
        <taxon>Pleosporineae</taxon>
        <taxon>Pleosporaceae</taxon>
        <taxon>Alternaria</taxon>
        <taxon>Alternaria sect. Alternaria</taxon>
        <taxon>Alternaria alternata complex</taxon>
    </lineage>
</organism>
<evidence type="ECO:0000256" key="1">
    <source>
        <dbReference type="ARBA" id="ARBA00022833"/>
    </source>
</evidence>
<dbReference type="STRING" id="5599.A0A177D6I1"/>
<evidence type="ECO:0000256" key="5">
    <source>
        <dbReference type="ARBA" id="ARBA00023242"/>
    </source>
</evidence>
<keyword evidence="2" id="KW-0805">Transcription regulation</keyword>
<dbReference type="PANTHER" id="PTHR47171:SF6">
    <property type="entry name" value="SPECIFIC TRANSCRIPTION FACTOR, PUTATIVE (AFU_ORTHOLOGUE AFUA_2G06130)-RELATED"/>
    <property type="match status" value="1"/>
</dbReference>
<dbReference type="GeneID" id="29108709"/>
<dbReference type="PANTHER" id="PTHR47171">
    <property type="entry name" value="FARA-RELATED"/>
    <property type="match status" value="1"/>
</dbReference>
<dbReference type="CDD" id="cd12148">
    <property type="entry name" value="fungal_TF_MHR"/>
    <property type="match status" value="1"/>
</dbReference>
<keyword evidence="4" id="KW-0804">Transcription</keyword>
<dbReference type="AlphaFoldDB" id="A0A177D6I1"/>
<dbReference type="KEGG" id="aalt:CC77DRAFT_1000094"/>
<dbReference type="EMBL" id="KV441496">
    <property type="protein sequence ID" value="OAG14941.1"/>
    <property type="molecule type" value="Genomic_DNA"/>
</dbReference>
<evidence type="ECO:0000256" key="6">
    <source>
        <dbReference type="SAM" id="MobiDB-lite"/>
    </source>
</evidence>
<evidence type="ECO:0000256" key="2">
    <source>
        <dbReference type="ARBA" id="ARBA00023015"/>
    </source>
</evidence>
<accession>A0A177D6I1</accession>
<feature type="compositionally biased region" description="Basic and acidic residues" evidence="6">
    <location>
        <begin position="41"/>
        <end position="51"/>
    </location>
</feature>
<keyword evidence="3" id="KW-0238">DNA-binding</keyword>
<feature type="compositionally biased region" description="Polar residues" evidence="6">
    <location>
        <begin position="55"/>
        <end position="66"/>
    </location>
</feature>
<protein>
    <recommendedName>
        <fullName evidence="9">Transcription factor domain-containing protein</fullName>
    </recommendedName>
</protein>
<dbReference type="GO" id="GO:0003677">
    <property type="term" value="F:DNA binding"/>
    <property type="evidence" value="ECO:0007669"/>
    <property type="project" value="UniProtKB-KW"/>
</dbReference>
<reference evidence="7 8" key="1">
    <citation type="submission" date="2016-05" db="EMBL/GenBank/DDBJ databases">
        <title>Comparative analysis of secretome profiles of manganese(II)-oxidizing ascomycete fungi.</title>
        <authorList>
            <consortium name="DOE Joint Genome Institute"/>
            <person name="Zeiner C.A."/>
            <person name="Purvine S.O."/>
            <person name="Zink E.M."/>
            <person name="Wu S."/>
            <person name="Pasa-Tolic L."/>
            <person name="Chaput D.L."/>
            <person name="Haridas S."/>
            <person name="Grigoriev I.V."/>
            <person name="Santelli C.M."/>
            <person name="Hansel C.M."/>
        </authorList>
    </citation>
    <scope>NUCLEOTIDE SEQUENCE [LARGE SCALE GENOMIC DNA]</scope>
    <source>
        <strain evidence="7 8">SRC1lrK2f</strain>
    </source>
</reference>
<dbReference type="CDD" id="cd00067">
    <property type="entry name" value="GAL4"/>
    <property type="match status" value="1"/>
</dbReference>
<dbReference type="Proteomes" id="UP000077248">
    <property type="component" value="Unassembled WGS sequence"/>
</dbReference>
<evidence type="ECO:0000313" key="8">
    <source>
        <dbReference type="Proteomes" id="UP000077248"/>
    </source>
</evidence>